<dbReference type="Proteomes" id="UP000315471">
    <property type="component" value="Unassembled WGS sequence"/>
</dbReference>
<reference evidence="1 2" key="1">
    <citation type="submission" date="2019-02" db="EMBL/GenBank/DDBJ databases">
        <title>Deep-cultivation of Planctomycetes and their phenomic and genomic characterization uncovers novel biology.</title>
        <authorList>
            <person name="Wiegand S."/>
            <person name="Jogler M."/>
            <person name="Boedeker C."/>
            <person name="Pinto D."/>
            <person name="Vollmers J."/>
            <person name="Rivas-Marin E."/>
            <person name="Kohn T."/>
            <person name="Peeters S.H."/>
            <person name="Heuer A."/>
            <person name="Rast P."/>
            <person name="Oberbeckmann S."/>
            <person name="Bunk B."/>
            <person name="Jeske O."/>
            <person name="Meyerdierks A."/>
            <person name="Storesund J.E."/>
            <person name="Kallscheuer N."/>
            <person name="Luecker S."/>
            <person name="Lage O.M."/>
            <person name="Pohl T."/>
            <person name="Merkel B.J."/>
            <person name="Hornburger P."/>
            <person name="Mueller R.-W."/>
            <person name="Bruemmer F."/>
            <person name="Labrenz M."/>
            <person name="Spormann A.M."/>
            <person name="Op Den Camp H."/>
            <person name="Overmann J."/>
            <person name="Amann R."/>
            <person name="Jetten M.S.M."/>
            <person name="Mascher T."/>
            <person name="Medema M.H."/>
            <person name="Devos D.P."/>
            <person name="Kaster A.-K."/>
            <person name="Ovreas L."/>
            <person name="Rohde M."/>
            <person name="Galperin M.Y."/>
            <person name="Jogler C."/>
        </authorList>
    </citation>
    <scope>NUCLEOTIDE SEQUENCE [LARGE SCALE GENOMIC DNA]</scope>
    <source>
        <strain evidence="1 2">Q31b</strain>
    </source>
</reference>
<dbReference type="AlphaFoldDB" id="A0A5C6DV00"/>
<comment type="caution">
    <text evidence="1">The sequence shown here is derived from an EMBL/GenBank/DDBJ whole genome shotgun (WGS) entry which is preliminary data.</text>
</comment>
<evidence type="ECO:0000313" key="1">
    <source>
        <dbReference type="EMBL" id="TWU40155.1"/>
    </source>
</evidence>
<sequence length="72" mass="7599">MMQWIPIACCFSIQAMSKDSDGDCVAYVAVVANAAKRCARTARNLAAAATKPFVPTVWASARLVAIPIVNTA</sequence>
<name>A0A5C6DV00_9BACT</name>
<proteinExistence type="predicted"/>
<evidence type="ECO:0000313" key="2">
    <source>
        <dbReference type="Proteomes" id="UP000315471"/>
    </source>
</evidence>
<organism evidence="1 2">
    <name type="scientific">Novipirellula aureliae</name>
    <dbReference type="NCBI Taxonomy" id="2527966"/>
    <lineage>
        <taxon>Bacteria</taxon>
        <taxon>Pseudomonadati</taxon>
        <taxon>Planctomycetota</taxon>
        <taxon>Planctomycetia</taxon>
        <taxon>Pirellulales</taxon>
        <taxon>Pirellulaceae</taxon>
        <taxon>Novipirellula</taxon>
    </lineage>
</organism>
<gene>
    <name evidence="1" type="ORF">Q31b_35000</name>
</gene>
<accession>A0A5C6DV00</accession>
<keyword evidence="2" id="KW-1185">Reference proteome</keyword>
<protein>
    <submittedName>
        <fullName evidence="1">Uncharacterized protein</fullName>
    </submittedName>
</protein>
<dbReference type="EMBL" id="SJPY01000005">
    <property type="protein sequence ID" value="TWU40155.1"/>
    <property type="molecule type" value="Genomic_DNA"/>
</dbReference>